<evidence type="ECO:0000256" key="1">
    <source>
        <dbReference type="SAM" id="MobiDB-lite"/>
    </source>
</evidence>
<reference evidence="2" key="1">
    <citation type="submission" date="2021-01" db="EMBL/GenBank/DDBJ databases">
        <authorList>
            <person name="Corre E."/>
            <person name="Pelletier E."/>
            <person name="Niang G."/>
            <person name="Scheremetjew M."/>
            <person name="Finn R."/>
            <person name="Kale V."/>
            <person name="Holt S."/>
            <person name="Cochrane G."/>
            <person name="Meng A."/>
            <person name="Brown T."/>
            <person name="Cohen L."/>
        </authorList>
    </citation>
    <scope>NUCLEOTIDE SEQUENCE</scope>
    <source>
        <strain evidence="2">NIES-2562</strain>
    </source>
</reference>
<evidence type="ECO:0000313" key="2">
    <source>
        <dbReference type="EMBL" id="CAE0250518.1"/>
    </source>
</evidence>
<organism evidence="2">
    <name type="scientific">Palpitomonas bilix</name>
    <dbReference type="NCBI Taxonomy" id="652834"/>
    <lineage>
        <taxon>Eukaryota</taxon>
        <taxon>Eukaryota incertae sedis</taxon>
    </lineage>
</organism>
<proteinExistence type="predicted"/>
<dbReference type="EMBL" id="HBIB01019647">
    <property type="protein sequence ID" value="CAE0250518.1"/>
    <property type="molecule type" value="Transcribed_RNA"/>
</dbReference>
<gene>
    <name evidence="2" type="ORF">PBIL07802_LOCUS12719</name>
</gene>
<dbReference type="AlphaFoldDB" id="A0A7S3D9A3"/>
<feature type="region of interest" description="Disordered" evidence="1">
    <location>
        <begin position="49"/>
        <end position="75"/>
    </location>
</feature>
<accession>A0A7S3D9A3</accession>
<sequence>MISVASTLAHTDEGKNCQWKDKLDKKWKWFQRTYDEWSALEKDIKRTIDEVDKGQNKDEQKVGEDEENEHRGKRREDASKTFLYISSLSLQLHRLQASGLSSSALEAAALLRLSRLHESAMRQAK</sequence>
<name>A0A7S3D9A3_9EUKA</name>
<protein>
    <submittedName>
        <fullName evidence="2">Uncharacterized protein</fullName>
    </submittedName>
</protein>